<proteinExistence type="predicted"/>
<organism evidence="2 3">
    <name type="scientific">Okeania hirsuta</name>
    <dbReference type="NCBI Taxonomy" id="1458930"/>
    <lineage>
        <taxon>Bacteria</taxon>
        <taxon>Bacillati</taxon>
        <taxon>Cyanobacteriota</taxon>
        <taxon>Cyanophyceae</taxon>
        <taxon>Oscillatoriophycideae</taxon>
        <taxon>Oscillatoriales</taxon>
        <taxon>Microcoleaceae</taxon>
        <taxon>Okeania</taxon>
    </lineage>
</organism>
<dbReference type="PANTHER" id="PTHR41317">
    <property type="entry name" value="PD-(D_E)XK NUCLEASE FAMILY TRANSPOSASE"/>
    <property type="match status" value="1"/>
</dbReference>
<dbReference type="Pfam" id="PF12784">
    <property type="entry name" value="PDDEXK_2"/>
    <property type="match status" value="1"/>
</dbReference>
<evidence type="ECO:0000259" key="1">
    <source>
        <dbReference type="Pfam" id="PF14261"/>
    </source>
</evidence>
<name>A0A3N6R4M0_9CYAN</name>
<dbReference type="NCBIfam" id="TIGR01784">
    <property type="entry name" value="T_den_put_tspse"/>
    <property type="match status" value="1"/>
</dbReference>
<reference evidence="2 3" key="1">
    <citation type="journal article" date="2018" name="ACS Chem. Biol.">
        <title>Ketoreductase domain dysfunction expands chemodiversity: malyngamide biosynthesis in the cyanobacterium Okeania hirsuta.</title>
        <authorList>
            <person name="Moss N.A."/>
            <person name="Leao T."/>
            <person name="Rankin M."/>
            <person name="McCullough T.M."/>
            <person name="Qu P."/>
            <person name="Korobeynikov A."/>
            <person name="Smith J.L."/>
            <person name="Gerwick L."/>
            <person name="Gerwick W.H."/>
        </authorList>
    </citation>
    <scope>NUCLEOTIDE SEQUENCE [LARGE SCALE GENOMIC DNA]</scope>
    <source>
        <strain evidence="2 3">PAB10Feb10-1</strain>
    </source>
</reference>
<dbReference type="EMBL" id="RCBY01000010">
    <property type="protein sequence ID" value="RQH54572.1"/>
    <property type="molecule type" value="Genomic_DNA"/>
</dbReference>
<dbReference type="Proteomes" id="UP000269154">
    <property type="component" value="Unassembled WGS sequence"/>
</dbReference>
<sequence length="310" mass="36064">MKFIDPKTDYAFKKIFSSAQSKDIIISFLNALLYEGQNTIRDLEFIDTYEPGSVAILKDSYLDVRAKLDNGSTVIIEMQVLNIEGFNKRVIYYAAKVYVNQLQRGKVYTGLKPVISLTIADFTMFKESEKIITRFAFKEWENSFVYPDSDIELFFVELPKFKKKLANLENITDKWLYFMKHTNSLEVVPESMEVVPEISQAFTIANEANLTIDELQQLEKQEQFLLDRKGAIAFSKEEGREEGKIEGREEGKRELIINLIERLLGTIDSNIKERFNQLSNRELEELSQVMLEFKNISDLVAWLEQVRDEE</sequence>
<dbReference type="OrthoDB" id="451742at2"/>
<dbReference type="AlphaFoldDB" id="A0A3N6R4M0"/>
<protein>
    <submittedName>
        <fullName evidence="2">Rpn family recombination-promoting nuclease/putative transposase</fullName>
    </submittedName>
</protein>
<dbReference type="PANTHER" id="PTHR41317:SF1">
    <property type="entry name" value="PD-(D_E)XK NUCLEASE FAMILY TRANSPOSASE"/>
    <property type="match status" value="1"/>
</dbReference>
<keyword evidence="3" id="KW-1185">Reference proteome</keyword>
<dbReference type="RefSeq" id="WP_124142875.1">
    <property type="nucleotide sequence ID" value="NZ_CAWOKI010000146.1"/>
</dbReference>
<accession>A0A3N6R4M0</accession>
<dbReference type="Pfam" id="PF14261">
    <property type="entry name" value="DUF4351"/>
    <property type="match status" value="1"/>
</dbReference>
<evidence type="ECO:0000313" key="2">
    <source>
        <dbReference type="EMBL" id="RQH54572.1"/>
    </source>
</evidence>
<comment type="caution">
    <text evidence="2">The sequence shown here is derived from an EMBL/GenBank/DDBJ whole genome shotgun (WGS) entry which is preliminary data.</text>
</comment>
<feature type="domain" description="DUF4351" evidence="1">
    <location>
        <begin position="246"/>
        <end position="303"/>
    </location>
</feature>
<dbReference type="InterPro" id="IPR025587">
    <property type="entry name" value="DUF4351"/>
</dbReference>
<evidence type="ECO:0000313" key="3">
    <source>
        <dbReference type="Proteomes" id="UP000269154"/>
    </source>
</evidence>
<dbReference type="InterPro" id="IPR010106">
    <property type="entry name" value="RpnA"/>
</dbReference>
<gene>
    <name evidence="2" type="ORF">D5R40_03385</name>
</gene>